<dbReference type="PROSITE" id="PS51898">
    <property type="entry name" value="TYR_RECOMBINASE"/>
    <property type="match status" value="1"/>
</dbReference>
<evidence type="ECO:0000256" key="1">
    <source>
        <dbReference type="ARBA" id="ARBA00008857"/>
    </source>
</evidence>
<dbReference type="GO" id="GO:0003677">
    <property type="term" value="F:DNA binding"/>
    <property type="evidence" value="ECO:0007669"/>
    <property type="project" value="UniProtKB-UniRule"/>
</dbReference>
<dbReference type="PANTHER" id="PTHR30349:SF64">
    <property type="entry name" value="PROPHAGE INTEGRASE INTD-RELATED"/>
    <property type="match status" value="1"/>
</dbReference>
<evidence type="ECO:0000256" key="2">
    <source>
        <dbReference type="ARBA" id="ARBA00022908"/>
    </source>
</evidence>
<evidence type="ECO:0000313" key="9">
    <source>
        <dbReference type="Proteomes" id="UP000467214"/>
    </source>
</evidence>
<dbReference type="SUPFAM" id="SSF56349">
    <property type="entry name" value="DNA breaking-rejoining enzymes"/>
    <property type="match status" value="1"/>
</dbReference>
<feature type="domain" description="Tyr recombinase" evidence="6">
    <location>
        <begin position="160"/>
        <end position="334"/>
    </location>
</feature>
<organism evidence="8 9">
    <name type="scientific">Craterilacuibacter sinensis</name>
    <dbReference type="NCBI Taxonomy" id="2686017"/>
    <lineage>
        <taxon>Bacteria</taxon>
        <taxon>Pseudomonadati</taxon>
        <taxon>Pseudomonadota</taxon>
        <taxon>Betaproteobacteria</taxon>
        <taxon>Neisseriales</taxon>
        <taxon>Neisseriaceae</taxon>
        <taxon>Craterilacuibacter</taxon>
    </lineage>
</organism>
<dbReference type="InterPro" id="IPR011010">
    <property type="entry name" value="DNA_brk_join_enz"/>
</dbReference>
<comment type="similarity">
    <text evidence="1">Belongs to the 'phage' integrase family.</text>
</comment>
<dbReference type="InterPro" id="IPR002104">
    <property type="entry name" value="Integrase_catalytic"/>
</dbReference>
<name>A0A845BNJ2_9NEIS</name>
<dbReference type="InterPro" id="IPR010998">
    <property type="entry name" value="Integrase_recombinase_N"/>
</dbReference>
<dbReference type="GO" id="GO:0006310">
    <property type="term" value="P:DNA recombination"/>
    <property type="evidence" value="ECO:0007669"/>
    <property type="project" value="UniProtKB-KW"/>
</dbReference>
<evidence type="ECO:0000256" key="3">
    <source>
        <dbReference type="ARBA" id="ARBA00023125"/>
    </source>
</evidence>
<dbReference type="Proteomes" id="UP000467214">
    <property type="component" value="Unassembled WGS sequence"/>
</dbReference>
<dbReference type="GO" id="GO:0015074">
    <property type="term" value="P:DNA integration"/>
    <property type="evidence" value="ECO:0007669"/>
    <property type="project" value="UniProtKB-KW"/>
</dbReference>
<dbReference type="EMBL" id="WSSB01000014">
    <property type="protein sequence ID" value="MXR37992.1"/>
    <property type="molecule type" value="Genomic_DNA"/>
</dbReference>
<proteinExistence type="inferred from homology"/>
<keyword evidence="4" id="KW-0233">DNA recombination</keyword>
<evidence type="ECO:0000256" key="5">
    <source>
        <dbReference type="PROSITE-ProRule" id="PRU01248"/>
    </source>
</evidence>
<keyword evidence="3 5" id="KW-0238">DNA-binding</keyword>
<gene>
    <name evidence="8" type="ORF">GQF02_13515</name>
</gene>
<evidence type="ECO:0000259" key="7">
    <source>
        <dbReference type="PROSITE" id="PS51900"/>
    </source>
</evidence>
<dbReference type="Gene3D" id="1.10.150.130">
    <property type="match status" value="1"/>
</dbReference>
<dbReference type="PANTHER" id="PTHR30349">
    <property type="entry name" value="PHAGE INTEGRASE-RELATED"/>
    <property type="match status" value="1"/>
</dbReference>
<protein>
    <submittedName>
        <fullName evidence="8">Tyrosine-type recombinase/integrase</fullName>
    </submittedName>
</protein>
<dbReference type="Gene3D" id="1.10.443.10">
    <property type="entry name" value="Intergrase catalytic core"/>
    <property type="match status" value="1"/>
</dbReference>
<sequence length="344" mass="39138">MGRRRTVNLKLPPHMHQKGGSFYFVQMVDGKRKWIPLGNDMAVARVKWAELTNISDAEIDNASFEVAAIRYRRDVLPTKALKTQEEYDRQLTKLVSVFGKVPLDLITPQFVRQYLDGRTAKVAANREKALLSTVFNHAREWGYTKAANPCAGVRGHREEGRLRYVEDKELLAVLDHACLPLKDAIELAYYTGQRPSDVLKLRRTDIKDGALCIRQGKTKTALRISIEGPLFDVLLRMTTEQVMLQPGAVRTLYLVQNENGQQLSYHSLRWRFSKACKSAGVPDFQFRDIRAKAATDTEEVGGMGHAQRLLGHVTRSMTEHYVKDRIGYRVAPTPHRLIVKKKRG</sequence>
<dbReference type="InterPro" id="IPR013762">
    <property type="entry name" value="Integrase-like_cat_sf"/>
</dbReference>
<evidence type="ECO:0000256" key="4">
    <source>
        <dbReference type="ARBA" id="ARBA00023172"/>
    </source>
</evidence>
<comment type="caution">
    <text evidence="8">The sequence shown here is derived from an EMBL/GenBank/DDBJ whole genome shotgun (WGS) entry which is preliminary data.</text>
</comment>
<keyword evidence="2" id="KW-0229">DNA integration</keyword>
<evidence type="ECO:0000259" key="6">
    <source>
        <dbReference type="PROSITE" id="PS51898"/>
    </source>
</evidence>
<dbReference type="PROSITE" id="PS51900">
    <property type="entry name" value="CB"/>
    <property type="match status" value="1"/>
</dbReference>
<evidence type="ECO:0000313" key="8">
    <source>
        <dbReference type="EMBL" id="MXR37992.1"/>
    </source>
</evidence>
<reference evidence="8 9" key="1">
    <citation type="submission" date="2019-12" db="EMBL/GenBank/DDBJ databases">
        <title>Neisseriaceae gen. nov. sp. Genome sequencing and assembly.</title>
        <authorList>
            <person name="Liu Z."/>
            <person name="Li A."/>
        </authorList>
    </citation>
    <scope>NUCLEOTIDE SEQUENCE [LARGE SCALE GENOMIC DNA]</scope>
    <source>
        <strain evidence="8 9">B2N2-7</strain>
    </source>
</reference>
<dbReference type="InterPro" id="IPR050090">
    <property type="entry name" value="Tyrosine_recombinase_XerCD"/>
</dbReference>
<accession>A0A845BNJ2</accession>
<dbReference type="AlphaFoldDB" id="A0A845BNJ2"/>
<feature type="domain" description="Core-binding (CB)" evidence="7">
    <location>
        <begin position="62"/>
        <end position="139"/>
    </location>
</feature>
<dbReference type="Pfam" id="PF00589">
    <property type="entry name" value="Phage_integrase"/>
    <property type="match status" value="1"/>
</dbReference>
<keyword evidence="9" id="KW-1185">Reference proteome</keyword>
<dbReference type="InterPro" id="IPR044068">
    <property type="entry name" value="CB"/>
</dbReference>